<dbReference type="Proteomes" id="UP000448292">
    <property type="component" value="Unassembled WGS sequence"/>
</dbReference>
<dbReference type="InterPro" id="IPR002932">
    <property type="entry name" value="Glu_synthdom"/>
</dbReference>
<keyword evidence="4" id="KW-1185">Reference proteome</keyword>
<comment type="caution">
    <text evidence="3">The sequence shown here is derived from an EMBL/GenBank/DDBJ whole genome shotgun (WGS) entry which is preliminary data.</text>
</comment>
<dbReference type="Gene3D" id="3.20.20.70">
    <property type="entry name" value="Aldolase class I"/>
    <property type="match status" value="1"/>
</dbReference>
<evidence type="ECO:0000313" key="3">
    <source>
        <dbReference type="EMBL" id="TVM18357.1"/>
    </source>
</evidence>
<feature type="domain" description="Glutamate synthase" evidence="2">
    <location>
        <begin position="293"/>
        <end position="406"/>
    </location>
</feature>
<dbReference type="RefSeq" id="WP_144302359.1">
    <property type="nucleotide sequence ID" value="NZ_QMIE01000004.1"/>
</dbReference>
<name>A0A7M3MGY2_9BACT</name>
<dbReference type="SUPFAM" id="SSF51395">
    <property type="entry name" value="FMN-linked oxidoreductases"/>
    <property type="match status" value="1"/>
</dbReference>
<dbReference type="GO" id="GO:0015930">
    <property type="term" value="F:glutamate synthase activity"/>
    <property type="evidence" value="ECO:0007669"/>
    <property type="project" value="InterPro"/>
</dbReference>
<dbReference type="AlphaFoldDB" id="A0A7M3MGY2"/>
<protein>
    <submittedName>
        <fullName evidence="3">FMN-binding glutamate synthase family protein</fullName>
    </submittedName>
</protein>
<evidence type="ECO:0000256" key="1">
    <source>
        <dbReference type="ARBA" id="ARBA00009716"/>
    </source>
</evidence>
<proteinExistence type="inferred from homology"/>
<dbReference type="InterPro" id="IPR013785">
    <property type="entry name" value="Aldolase_TIM"/>
</dbReference>
<comment type="similarity">
    <text evidence="1">Belongs to the glutamate synthase family.</text>
</comment>
<reference evidence="3 4" key="1">
    <citation type="submission" date="2018-06" db="EMBL/GenBank/DDBJ databases">
        <title>Complete genome of Desulfovibrio indonesiensis P37SLT.</title>
        <authorList>
            <person name="Crispim J.S."/>
            <person name="Vidigal P.M.P."/>
            <person name="Silva L.C.F."/>
            <person name="Laguardia C.N."/>
            <person name="Araujo L.C."/>
            <person name="Dias R.S."/>
            <person name="Sousa M.P."/>
            <person name="Paula S.O."/>
            <person name="Silva C."/>
        </authorList>
    </citation>
    <scope>NUCLEOTIDE SEQUENCE [LARGE SCALE GENOMIC DNA]</scope>
    <source>
        <strain evidence="3 4">P37SLT</strain>
    </source>
</reference>
<organism evidence="3 4">
    <name type="scientific">Oceanidesulfovibrio indonesiensis</name>
    <dbReference type="NCBI Taxonomy" id="54767"/>
    <lineage>
        <taxon>Bacteria</taxon>
        <taxon>Pseudomonadati</taxon>
        <taxon>Thermodesulfobacteriota</taxon>
        <taxon>Desulfovibrionia</taxon>
        <taxon>Desulfovibrionales</taxon>
        <taxon>Desulfovibrionaceae</taxon>
        <taxon>Oceanidesulfovibrio</taxon>
    </lineage>
</organism>
<accession>A0A7M3MGY2</accession>
<gene>
    <name evidence="3" type="ORF">DPQ33_06280</name>
</gene>
<sequence length="546" mass="59052">MQKRSKGNDVIGTINRGTACESSLCTLCRADCAGKCETWMSSLQGRSMLYPRDYGLVTAGSDNVSHVDVSYNSLRIQGNLYGAQGLPADTSSNADNCLFTNVSLETSFGNGKKTKVRLPLMTGALGSTLIAARYWDSFAIGCALVGIPVVIGENVVGVDREAEIENGRISKAPEMDRRINTYKRYYDGYGAVIVQLNVEDACNGVAEYILEKHGDDMMIELKWGQGAKNIGGEIKVGSVEYAKFLKERGYLVDPDPDLPAVQKAFADGSIDCFARHSRLGFTEQGGWEAVCADFHAAVQKLRDLGFKRISLKTGCYGMEGLALAIRLSAEAGLDLLTIDGAGGGTGMSPWNMMEAWGVPSVMLHAKAYEYAALLAAKGMRPADMSFAGGIAREDQIFKALALGAPYSKLICMGRALMIPGFLGANIEGALYPERKDTVHGNWDKLPATVKSFGDTPEKIFSCYQEVSDKIGAEAMKEIPLGAVAMWCLADKLGAGLQQFLAGVRKFRIDSISREDIFSGNRETERETGIPFCTDAQDQIARKILLS</sequence>
<dbReference type="GO" id="GO:0006537">
    <property type="term" value="P:glutamate biosynthetic process"/>
    <property type="evidence" value="ECO:0007669"/>
    <property type="project" value="InterPro"/>
</dbReference>
<dbReference type="EMBL" id="QMIE01000004">
    <property type="protein sequence ID" value="TVM18357.1"/>
    <property type="molecule type" value="Genomic_DNA"/>
</dbReference>
<dbReference type="OrthoDB" id="9758182at2"/>
<evidence type="ECO:0000313" key="4">
    <source>
        <dbReference type="Proteomes" id="UP000448292"/>
    </source>
</evidence>
<evidence type="ECO:0000259" key="2">
    <source>
        <dbReference type="Pfam" id="PF01645"/>
    </source>
</evidence>
<dbReference type="Pfam" id="PF01645">
    <property type="entry name" value="Glu_synthase"/>
    <property type="match status" value="1"/>
</dbReference>